<dbReference type="Proteomes" id="UP000001542">
    <property type="component" value="Unassembled WGS sequence"/>
</dbReference>
<dbReference type="GO" id="GO:0000226">
    <property type="term" value="P:microtubule cytoskeleton organization"/>
    <property type="evidence" value="ECO:0000318"/>
    <property type="project" value="GO_Central"/>
</dbReference>
<evidence type="ECO:0000256" key="2">
    <source>
        <dbReference type="ARBA" id="ARBA00022741"/>
    </source>
</evidence>
<reference evidence="4" key="2">
    <citation type="journal article" date="2007" name="Science">
        <title>Draft genome sequence of the sexually transmitted pathogen Trichomonas vaginalis.</title>
        <authorList>
            <person name="Carlton J.M."/>
            <person name="Hirt R.P."/>
            <person name="Silva J.C."/>
            <person name="Delcher A.L."/>
            <person name="Schatz M."/>
            <person name="Zhao Q."/>
            <person name="Wortman J.R."/>
            <person name="Bidwell S.L."/>
            <person name="Alsmark U.C.M."/>
            <person name="Besteiro S."/>
            <person name="Sicheritz-Ponten T."/>
            <person name="Noel C.J."/>
            <person name="Dacks J.B."/>
            <person name="Foster P.G."/>
            <person name="Simillion C."/>
            <person name="Van de Peer Y."/>
            <person name="Miranda-Saavedra D."/>
            <person name="Barton G.J."/>
            <person name="Westrop G.D."/>
            <person name="Mueller S."/>
            <person name="Dessi D."/>
            <person name="Fiori P.L."/>
            <person name="Ren Q."/>
            <person name="Paulsen I."/>
            <person name="Zhang H."/>
            <person name="Bastida-Corcuera F.D."/>
            <person name="Simoes-Barbosa A."/>
            <person name="Brown M.T."/>
            <person name="Hayes R.D."/>
            <person name="Mukherjee M."/>
            <person name="Okumura C.Y."/>
            <person name="Schneider R."/>
            <person name="Smith A.J."/>
            <person name="Vanacova S."/>
            <person name="Villalvazo M."/>
            <person name="Haas B.J."/>
            <person name="Pertea M."/>
            <person name="Feldblyum T.V."/>
            <person name="Utterback T.R."/>
            <person name="Shu C.L."/>
            <person name="Osoegawa K."/>
            <person name="de Jong P.J."/>
            <person name="Hrdy I."/>
            <person name="Horvathova L."/>
            <person name="Zubacova Z."/>
            <person name="Dolezal P."/>
            <person name="Malik S.B."/>
            <person name="Logsdon J.M. Jr."/>
            <person name="Henze K."/>
            <person name="Gupta A."/>
            <person name="Wang C.C."/>
            <person name="Dunne R.L."/>
            <person name="Upcroft J.A."/>
            <person name="Upcroft P."/>
            <person name="White O."/>
            <person name="Salzberg S.L."/>
            <person name="Tang P."/>
            <person name="Chiu C.-H."/>
            <person name="Lee Y.-S."/>
            <person name="Embley T.M."/>
            <person name="Coombs G.H."/>
            <person name="Mottram J.C."/>
            <person name="Tachezy J."/>
            <person name="Fraser-Liggett C.M."/>
            <person name="Johnson P.J."/>
        </authorList>
    </citation>
    <scope>NUCLEOTIDE SEQUENCE [LARGE SCALE GENOMIC DNA]</scope>
    <source>
        <strain evidence="4">G3</strain>
    </source>
</reference>
<dbReference type="RefSeq" id="XP_001315326.1">
    <property type="nucleotide sequence ID" value="XM_001315291.1"/>
</dbReference>
<dbReference type="KEGG" id="tva:75670836"/>
<reference evidence="4" key="1">
    <citation type="submission" date="2006-10" db="EMBL/GenBank/DDBJ databases">
        <authorList>
            <person name="Amadeo P."/>
            <person name="Zhao Q."/>
            <person name="Wortman J."/>
            <person name="Fraser-Liggett C."/>
            <person name="Carlton J."/>
        </authorList>
    </citation>
    <scope>NUCLEOTIDE SEQUENCE</scope>
    <source>
        <strain evidence="4">G3</strain>
    </source>
</reference>
<dbReference type="PANTHER" id="PTHR12241:SF162">
    <property type="entry name" value="TUBULIN MONOGLUTAMYLASE TTLL4"/>
    <property type="match status" value="1"/>
</dbReference>
<dbReference type="InParanoid" id="A2EW67"/>
<dbReference type="EMBL" id="DS113515">
    <property type="protein sequence ID" value="EAY03103.1"/>
    <property type="molecule type" value="Genomic_DNA"/>
</dbReference>
<organism evidence="4 5">
    <name type="scientific">Trichomonas vaginalis (strain ATCC PRA-98 / G3)</name>
    <dbReference type="NCBI Taxonomy" id="412133"/>
    <lineage>
        <taxon>Eukaryota</taxon>
        <taxon>Metamonada</taxon>
        <taxon>Parabasalia</taxon>
        <taxon>Trichomonadida</taxon>
        <taxon>Trichomonadidae</taxon>
        <taxon>Trichomonas</taxon>
    </lineage>
</organism>
<evidence type="ECO:0000256" key="1">
    <source>
        <dbReference type="ARBA" id="ARBA00022598"/>
    </source>
</evidence>
<accession>A2EW67</accession>
<keyword evidence="3" id="KW-0067">ATP-binding</keyword>
<protein>
    <recommendedName>
        <fullName evidence="6">Tubulin-tyrosine ligase family protein</fullName>
    </recommendedName>
</protein>
<dbReference type="PROSITE" id="PS51221">
    <property type="entry name" value="TTL"/>
    <property type="match status" value="1"/>
</dbReference>
<proteinExistence type="predicted"/>
<sequence>MFDADFHPWLLEVNTSPCMGVNESLDYGLKAPLLSRTLSIINIPHNKPNEKIIALEDKMNELTGSGFERLYPSKFTASLDSYLIKPKVKQIYDFSNLQHLGASFTQSQGMSLLLHIINEMELNLDKQIRNVNLITTRLYNFLSAQGLKTMKTVSSVRVSSKQYLSRLNKWISEANEEFLIPYDIREKILSMNMKDKLTILSSCPINKVKHIEYLFN</sequence>
<dbReference type="VEuPathDB" id="TrichDB:TVAGG3_0769160"/>
<dbReference type="AlphaFoldDB" id="A2EW67"/>
<dbReference type="Gene3D" id="3.30.470.20">
    <property type="entry name" value="ATP-grasp fold, B domain"/>
    <property type="match status" value="1"/>
</dbReference>
<dbReference type="VEuPathDB" id="TrichDB:TVAG_415370"/>
<evidence type="ECO:0008006" key="6">
    <source>
        <dbReference type="Google" id="ProtNLM"/>
    </source>
</evidence>
<dbReference type="GO" id="GO:0070740">
    <property type="term" value="F:tubulin-glutamic acid ligase activity"/>
    <property type="evidence" value="ECO:0000318"/>
    <property type="project" value="GO_Central"/>
</dbReference>
<evidence type="ECO:0000313" key="4">
    <source>
        <dbReference type="EMBL" id="EAY03103.1"/>
    </source>
</evidence>
<dbReference type="GO" id="GO:0015631">
    <property type="term" value="F:tubulin binding"/>
    <property type="evidence" value="ECO:0000318"/>
    <property type="project" value="GO_Central"/>
</dbReference>
<evidence type="ECO:0000313" key="5">
    <source>
        <dbReference type="Proteomes" id="UP000001542"/>
    </source>
</evidence>
<name>A2EW67_TRIV3</name>
<evidence type="ECO:0000256" key="3">
    <source>
        <dbReference type="ARBA" id="ARBA00022840"/>
    </source>
</evidence>
<dbReference type="GO" id="GO:0005524">
    <property type="term" value="F:ATP binding"/>
    <property type="evidence" value="ECO:0007669"/>
    <property type="project" value="UniProtKB-KW"/>
</dbReference>
<keyword evidence="5" id="KW-1185">Reference proteome</keyword>
<keyword evidence="1" id="KW-0436">Ligase</keyword>
<dbReference type="GO" id="GO:0036064">
    <property type="term" value="C:ciliary basal body"/>
    <property type="evidence" value="ECO:0000318"/>
    <property type="project" value="GO_Central"/>
</dbReference>
<dbReference type="InterPro" id="IPR004344">
    <property type="entry name" value="TTL/TTLL_fam"/>
</dbReference>
<dbReference type="Pfam" id="PF03133">
    <property type="entry name" value="TTL"/>
    <property type="match status" value="1"/>
</dbReference>
<keyword evidence="2" id="KW-0547">Nucleotide-binding</keyword>
<gene>
    <name evidence="4" type="ORF">TVAG_415370</name>
</gene>
<dbReference type="PANTHER" id="PTHR12241">
    <property type="entry name" value="TUBULIN POLYGLUTAMYLASE"/>
    <property type="match status" value="1"/>
</dbReference>